<dbReference type="InterPro" id="IPR010921">
    <property type="entry name" value="Trp_repressor/repl_initiator"/>
</dbReference>
<dbReference type="InterPro" id="IPR055247">
    <property type="entry name" value="InsJ-like_HTH"/>
</dbReference>
<dbReference type="AlphaFoldDB" id="A0A923LTN0"/>
<evidence type="ECO:0000313" key="3">
    <source>
        <dbReference type="EMBL" id="MBC5724236.1"/>
    </source>
</evidence>
<evidence type="ECO:0000313" key="4">
    <source>
        <dbReference type="Proteomes" id="UP000606499"/>
    </source>
</evidence>
<dbReference type="Pfam" id="PF13518">
    <property type="entry name" value="HTH_28"/>
    <property type="match status" value="1"/>
</dbReference>
<feature type="domain" description="Insertion element IS150 protein InsJ-like helix-turn-helix" evidence="2">
    <location>
        <begin position="11"/>
        <end position="63"/>
    </location>
</feature>
<dbReference type="GO" id="GO:0043565">
    <property type="term" value="F:sequence-specific DNA binding"/>
    <property type="evidence" value="ECO:0007669"/>
    <property type="project" value="InterPro"/>
</dbReference>
<dbReference type="EMBL" id="JACOPL010000001">
    <property type="protein sequence ID" value="MBC5724236.1"/>
    <property type="molecule type" value="Genomic_DNA"/>
</dbReference>
<protein>
    <submittedName>
        <fullName evidence="3">Helix-turn-helix domain-containing protein</fullName>
    </submittedName>
</protein>
<feature type="compositionally biased region" description="Low complexity" evidence="1">
    <location>
        <begin position="89"/>
        <end position="104"/>
    </location>
</feature>
<organism evidence="3 4">
    <name type="scientific">Agathobaculum faecis</name>
    <dbReference type="NCBI Taxonomy" id="2763013"/>
    <lineage>
        <taxon>Bacteria</taxon>
        <taxon>Bacillati</taxon>
        <taxon>Bacillota</taxon>
        <taxon>Clostridia</taxon>
        <taxon>Eubacteriales</taxon>
        <taxon>Butyricicoccaceae</taxon>
        <taxon>Agathobaculum</taxon>
    </lineage>
</organism>
<gene>
    <name evidence="3" type="ORF">H8S45_01970</name>
</gene>
<evidence type="ECO:0000259" key="2">
    <source>
        <dbReference type="Pfam" id="PF13518"/>
    </source>
</evidence>
<dbReference type="Proteomes" id="UP000606499">
    <property type="component" value="Unassembled WGS sequence"/>
</dbReference>
<dbReference type="Gene3D" id="1.10.10.10">
    <property type="entry name" value="Winged helix-like DNA-binding domain superfamily/Winged helix DNA-binding domain"/>
    <property type="match status" value="1"/>
</dbReference>
<dbReference type="SUPFAM" id="SSF48295">
    <property type="entry name" value="TrpR-like"/>
    <property type="match status" value="1"/>
</dbReference>
<dbReference type="InterPro" id="IPR036388">
    <property type="entry name" value="WH-like_DNA-bd_sf"/>
</dbReference>
<evidence type="ECO:0000256" key="1">
    <source>
        <dbReference type="SAM" id="MobiDB-lite"/>
    </source>
</evidence>
<feature type="region of interest" description="Disordered" evidence="1">
    <location>
        <begin position="77"/>
        <end position="106"/>
    </location>
</feature>
<reference evidence="3" key="1">
    <citation type="submission" date="2020-08" db="EMBL/GenBank/DDBJ databases">
        <title>Genome public.</title>
        <authorList>
            <person name="Liu C."/>
            <person name="Sun Q."/>
        </authorList>
    </citation>
    <scope>NUCLEOTIDE SEQUENCE</scope>
    <source>
        <strain evidence="3">NSJ-28</strain>
    </source>
</reference>
<dbReference type="RefSeq" id="WP_107630582.1">
    <property type="nucleotide sequence ID" value="NZ_JACOPL010000001.1"/>
</dbReference>
<accession>A0A923LTN0</accession>
<comment type="caution">
    <text evidence="3">The sequence shown here is derived from an EMBL/GenBank/DDBJ whole genome shotgun (WGS) entry which is preliminary data.</text>
</comment>
<proteinExistence type="predicted"/>
<name>A0A923LTN0_9FIRM</name>
<sequence length="131" mass="14817">MEKGRKTTLEERIEIVSYCIAHGKDYALTIKEYHVSYYQIYGWLRKFEAEGPKGLLDRRGRRKDMLPVSEIAQLSERRLNTGTGKTRGSAEASAADGTAAGGEELSQEKRGEIIDIRLRIQSELLEKLSEV</sequence>
<keyword evidence="4" id="KW-1185">Reference proteome</keyword>